<protein>
    <recommendedName>
        <fullName evidence="3 14">Dihydrolipoyl dehydrogenase</fullName>
        <ecNumber evidence="2 14">1.8.1.4</ecNumber>
    </recommendedName>
</protein>
<dbReference type="PANTHER" id="PTHR22912:SF151">
    <property type="entry name" value="DIHYDROLIPOYL DEHYDROGENASE, MITOCHONDRIAL"/>
    <property type="match status" value="1"/>
</dbReference>
<dbReference type="GO" id="GO:0050660">
    <property type="term" value="F:flavin adenine dinucleotide binding"/>
    <property type="evidence" value="ECO:0007669"/>
    <property type="project" value="InterPro"/>
</dbReference>
<comment type="caution">
    <text evidence="17">The sequence shown here is derived from an EMBL/GenBank/DDBJ whole genome shotgun (WGS) entry which is preliminary data.</text>
</comment>
<comment type="cofactor">
    <cofactor evidence="12 14">
        <name>FAD</name>
        <dbReference type="ChEBI" id="CHEBI:57692"/>
    </cofactor>
    <text evidence="12 14">Binds 1 FAD per subunit.</text>
</comment>
<dbReference type="GO" id="GO:0005737">
    <property type="term" value="C:cytoplasm"/>
    <property type="evidence" value="ECO:0007669"/>
    <property type="project" value="UniProtKB-ARBA"/>
</dbReference>
<dbReference type="InterPro" id="IPR050151">
    <property type="entry name" value="Class-I_Pyr_Nuc-Dis_Oxidored"/>
</dbReference>
<dbReference type="InterPro" id="IPR016156">
    <property type="entry name" value="FAD/NAD-linked_Rdtase_dimer_sf"/>
</dbReference>
<dbReference type="EC" id="1.8.1.4" evidence="2 14"/>
<dbReference type="Pfam" id="PF02852">
    <property type="entry name" value="Pyr_redox_dim"/>
    <property type="match status" value="1"/>
</dbReference>
<name>A0A511W330_9BACI</name>
<dbReference type="Gene3D" id="3.50.50.60">
    <property type="entry name" value="FAD/NAD(P)-binding domain"/>
    <property type="match status" value="2"/>
</dbReference>
<comment type="miscellaneous">
    <text evidence="14">The active site is a redox-active disulfide bond.</text>
</comment>
<feature type="binding site" evidence="12">
    <location>
        <begin position="148"/>
        <end position="150"/>
    </location>
    <ligand>
        <name>FAD</name>
        <dbReference type="ChEBI" id="CHEBI:57692"/>
    </ligand>
</feature>
<evidence type="ECO:0000256" key="5">
    <source>
        <dbReference type="ARBA" id="ARBA00022827"/>
    </source>
</evidence>
<evidence type="ECO:0000259" key="16">
    <source>
        <dbReference type="Pfam" id="PF07992"/>
    </source>
</evidence>
<feature type="binding site" evidence="12">
    <location>
        <begin position="185"/>
        <end position="192"/>
    </location>
    <ligand>
        <name>NAD(+)</name>
        <dbReference type="ChEBI" id="CHEBI:57540"/>
    </ligand>
</feature>
<dbReference type="NCBIfam" id="TIGR01350">
    <property type="entry name" value="lipoamide_DH"/>
    <property type="match status" value="1"/>
</dbReference>
<reference evidence="17 18" key="1">
    <citation type="submission" date="2019-07" db="EMBL/GenBank/DDBJ databases">
        <title>Whole genome shotgun sequence of Alkalibacillus haloalkaliphilus NBRC 103110.</title>
        <authorList>
            <person name="Hosoyama A."/>
            <person name="Uohara A."/>
            <person name="Ohji S."/>
            <person name="Ichikawa N."/>
        </authorList>
    </citation>
    <scope>NUCLEOTIDE SEQUENCE [LARGE SCALE GENOMIC DNA]</scope>
    <source>
        <strain evidence="17 18">NBRC 103110</strain>
    </source>
</reference>
<dbReference type="Pfam" id="PF07992">
    <property type="entry name" value="Pyr_redox_2"/>
    <property type="match status" value="1"/>
</dbReference>
<evidence type="ECO:0000256" key="7">
    <source>
        <dbReference type="ARBA" id="ARBA00023027"/>
    </source>
</evidence>
<dbReference type="SUPFAM" id="SSF55424">
    <property type="entry name" value="FAD/NAD-linked reductases, dimerisation (C-terminal) domain"/>
    <property type="match status" value="1"/>
</dbReference>
<evidence type="ECO:0000256" key="1">
    <source>
        <dbReference type="ARBA" id="ARBA00007532"/>
    </source>
</evidence>
<feature type="domain" description="FAD/NAD(P)-binding" evidence="16">
    <location>
        <begin position="11"/>
        <end position="329"/>
    </location>
</feature>
<proteinExistence type="inferred from homology"/>
<dbReference type="InterPro" id="IPR012999">
    <property type="entry name" value="Pyr_OxRdtase_I_AS"/>
</dbReference>
<keyword evidence="5 12" id="KW-0274">FAD</keyword>
<dbReference type="InterPro" id="IPR001100">
    <property type="entry name" value="Pyr_nuc-diS_OxRdtase"/>
</dbReference>
<dbReference type="EMBL" id="BJYA01000001">
    <property type="protein sequence ID" value="GEN44493.1"/>
    <property type="molecule type" value="Genomic_DNA"/>
</dbReference>
<evidence type="ECO:0000256" key="14">
    <source>
        <dbReference type="RuleBase" id="RU003692"/>
    </source>
</evidence>
<dbReference type="FunFam" id="3.30.390.30:FF:000001">
    <property type="entry name" value="Dihydrolipoyl dehydrogenase"/>
    <property type="match status" value="1"/>
</dbReference>
<feature type="active site" description="Proton acceptor" evidence="11">
    <location>
        <position position="446"/>
    </location>
</feature>
<dbReference type="SUPFAM" id="SSF51905">
    <property type="entry name" value="FAD/NAD(P)-binding domain"/>
    <property type="match status" value="1"/>
</dbReference>
<dbReference type="PIRSF" id="PIRSF000350">
    <property type="entry name" value="Mercury_reductase_MerA"/>
    <property type="match status" value="1"/>
</dbReference>
<evidence type="ECO:0000256" key="10">
    <source>
        <dbReference type="ARBA" id="ARBA00049187"/>
    </source>
</evidence>
<evidence type="ECO:0000256" key="6">
    <source>
        <dbReference type="ARBA" id="ARBA00023002"/>
    </source>
</evidence>
<evidence type="ECO:0000256" key="9">
    <source>
        <dbReference type="ARBA" id="ARBA00023284"/>
    </source>
</evidence>
<keyword evidence="6 14" id="KW-0560">Oxidoreductase</keyword>
<keyword evidence="12" id="KW-0547">Nucleotide-binding</keyword>
<gene>
    <name evidence="17" type="ORF">AHA02nite_02690</name>
</gene>
<dbReference type="InterPro" id="IPR004099">
    <property type="entry name" value="Pyr_nucl-diS_OxRdtase_dimer"/>
</dbReference>
<dbReference type="GO" id="GO:0006103">
    <property type="term" value="P:2-oxoglutarate metabolic process"/>
    <property type="evidence" value="ECO:0007669"/>
    <property type="project" value="TreeGrafter"/>
</dbReference>
<dbReference type="OrthoDB" id="9800167at2"/>
<keyword evidence="18" id="KW-1185">Reference proteome</keyword>
<feature type="binding site" evidence="12">
    <location>
        <position position="314"/>
    </location>
    <ligand>
        <name>FAD</name>
        <dbReference type="ChEBI" id="CHEBI:57692"/>
    </ligand>
</feature>
<dbReference type="RefSeq" id="WP_146813623.1">
    <property type="nucleotide sequence ID" value="NZ_BJYA01000001.1"/>
</dbReference>
<organism evidence="17 18">
    <name type="scientific">Alkalibacillus haloalkaliphilus</name>
    <dbReference type="NCBI Taxonomy" id="94136"/>
    <lineage>
        <taxon>Bacteria</taxon>
        <taxon>Bacillati</taxon>
        <taxon>Bacillota</taxon>
        <taxon>Bacilli</taxon>
        <taxon>Bacillales</taxon>
        <taxon>Bacillaceae</taxon>
        <taxon>Alkalibacillus</taxon>
    </lineage>
</organism>
<evidence type="ECO:0000256" key="8">
    <source>
        <dbReference type="ARBA" id="ARBA00023157"/>
    </source>
</evidence>
<keyword evidence="8" id="KW-1015">Disulfide bond</keyword>
<feature type="domain" description="Pyridine nucleotide-disulphide oxidoreductase dimerisation" evidence="15">
    <location>
        <begin position="349"/>
        <end position="456"/>
    </location>
</feature>
<dbReference type="PRINTS" id="PR00368">
    <property type="entry name" value="FADPNR"/>
</dbReference>
<dbReference type="InterPro" id="IPR036188">
    <property type="entry name" value="FAD/NAD-bd_sf"/>
</dbReference>
<evidence type="ECO:0000256" key="3">
    <source>
        <dbReference type="ARBA" id="ARBA00016961"/>
    </source>
</evidence>
<evidence type="ECO:0000313" key="17">
    <source>
        <dbReference type="EMBL" id="GEN44493.1"/>
    </source>
</evidence>
<comment type="catalytic activity">
    <reaction evidence="10 14">
        <text>N(6)-[(R)-dihydrolipoyl]-L-lysyl-[protein] + NAD(+) = N(6)-[(R)-lipoyl]-L-lysyl-[protein] + NADH + H(+)</text>
        <dbReference type="Rhea" id="RHEA:15045"/>
        <dbReference type="Rhea" id="RHEA-COMP:10474"/>
        <dbReference type="Rhea" id="RHEA-COMP:10475"/>
        <dbReference type="ChEBI" id="CHEBI:15378"/>
        <dbReference type="ChEBI" id="CHEBI:57540"/>
        <dbReference type="ChEBI" id="CHEBI:57945"/>
        <dbReference type="ChEBI" id="CHEBI:83099"/>
        <dbReference type="ChEBI" id="CHEBI:83100"/>
        <dbReference type="EC" id="1.8.1.4"/>
    </reaction>
</comment>
<dbReference type="InterPro" id="IPR023753">
    <property type="entry name" value="FAD/NAD-binding_dom"/>
</dbReference>
<dbReference type="PRINTS" id="PR00411">
    <property type="entry name" value="PNDRDTASEI"/>
</dbReference>
<accession>A0A511W330</accession>
<feature type="binding site" evidence="12">
    <location>
        <position position="56"/>
    </location>
    <ligand>
        <name>FAD</name>
        <dbReference type="ChEBI" id="CHEBI:57692"/>
    </ligand>
</feature>
<dbReference type="Proteomes" id="UP000321440">
    <property type="component" value="Unassembled WGS sequence"/>
</dbReference>
<evidence type="ECO:0000256" key="2">
    <source>
        <dbReference type="ARBA" id="ARBA00012608"/>
    </source>
</evidence>
<keyword evidence="7 12" id="KW-0520">NAD</keyword>
<evidence type="ECO:0000256" key="12">
    <source>
        <dbReference type="PIRSR" id="PIRSR000350-3"/>
    </source>
</evidence>
<keyword evidence="4 14" id="KW-0285">Flavoprotein</keyword>
<dbReference type="GO" id="GO:0004148">
    <property type="term" value="F:dihydrolipoyl dehydrogenase (NADH) activity"/>
    <property type="evidence" value="ECO:0007669"/>
    <property type="project" value="UniProtKB-EC"/>
</dbReference>
<dbReference type="PROSITE" id="PS00076">
    <property type="entry name" value="PYRIDINE_REDOX_1"/>
    <property type="match status" value="1"/>
</dbReference>
<dbReference type="PANTHER" id="PTHR22912">
    <property type="entry name" value="DISULFIDE OXIDOREDUCTASE"/>
    <property type="match status" value="1"/>
</dbReference>
<evidence type="ECO:0000256" key="13">
    <source>
        <dbReference type="PIRSR" id="PIRSR000350-4"/>
    </source>
</evidence>
<comment type="similarity">
    <text evidence="1 14">Belongs to the class-I pyridine nucleotide-disulfide oxidoreductase family.</text>
</comment>
<sequence>MVVGEITEERDLVVIGGGPGGYTAAIRAAQLGLNVSLVEQADLGGICLNEGCIPSKVWTYASKKVNEISHMQNLGVGVDSSSTVDLNQLQQYKSQVTTQLRKGVESLLKTNEIEVIQGTATFTGDQRIGVENGHQFDHYIYKNAIIATGSQAIKPNYFPINSEKAFLAEEVFQIEEIPEHLIVDGFDYLALEVASVFHSFGTKVTLITKDDQSSLDSDLIKELKRLFKKRKINIVNQATIKLVEEAEQGLTVTVNKSGEEQQIEATHIYSSGERKPNIDSLGLNRLGVNLTDSGHVAVDHQMKTSTPNIFAIGDLTEGDPLAVKAIKQGKVAAEAVAGENPEADLTFLPFIAHTNPPIASVGLTEQETQTNEINYKVGQFNLGANGFTSIIGMRDGFVKVISDADTDIILGVHMIGEGAVEMSSHFVQLLEMAAKTEDLTFPHYAHPSMNEGLIEAVEALVGQSIHTPPKKQKQSKVFENSV</sequence>
<evidence type="ECO:0000256" key="11">
    <source>
        <dbReference type="PIRSR" id="PIRSR000350-2"/>
    </source>
</evidence>
<evidence type="ECO:0000259" key="15">
    <source>
        <dbReference type="Pfam" id="PF02852"/>
    </source>
</evidence>
<evidence type="ECO:0000313" key="18">
    <source>
        <dbReference type="Proteomes" id="UP000321440"/>
    </source>
</evidence>
<dbReference type="AlphaFoldDB" id="A0A511W330"/>
<dbReference type="InterPro" id="IPR006258">
    <property type="entry name" value="Lipoamide_DH"/>
</dbReference>
<feature type="disulfide bond" description="Redox-active" evidence="13">
    <location>
        <begin position="47"/>
        <end position="52"/>
    </location>
</feature>
<dbReference type="Gene3D" id="3.30.390.30">
    <property type="match status" value="1"/>
</dbReference>
<evidence type="ECO:0000256" key="4">
    <source>
        <dbReference type="ARBA" id="ARBA00022630"/>
    </source>
</evidence>
<keyword evidence="9 14" id="KW-0676">Redox-active center</keyword>